<dbReference type="GO" id="GO:0015369">
    <property type="term" value="F:calcium:proton antiporter activity"/>
    <property type="evidence" value="ECO:0007669"/>
    <property type="project" value="TreeGrafter"/>
</dbReference>
<keyword evidence="1" id="KW-0813">Transport</keyword>
<feature type="region of interest" description="Disordered" evidence="2">
    <location>
        <begin position="98"/>
        <end position="119"/>
    </location>
</feature>
<evidence type="ECO:0000256" key="4">
    <source>
        <dbReference type="SAM" id="SignalP"/>
    </source>
</evidence>
<name>A0A6A6P5S8_9PEZI</name>
<keyword evidence="1" id="KW-0406">Ion transport</keyword>
<feature type="signal peptide" evidence="4">
    <location>
        <begin position="1"/>
        <end position="16"/>
    </location>
</feature>
<feature type="transmembrane region" description="Helical" evidence="3">
    <location>
        <begin position="148"/>
        <end position="173"/>
    </location>
</feature>
<feature type="transmembrane region" description="Helical" evidence="3">
    <location>
        <begin position="225"/>
        <end position="242"/>
    </location>
</feature>
<evidence type="ECO:0000256" key="1">
    <source>
        <dbReference type="ARBA" id="ARBA00023065"/>
    </source>
</evidence>
<proteinExistence type="predicted"/>
<dbReference type="PANTHER" id="PTHR31503">
    <property type="entry name" value="VACUOLAR CALCIUM ION TRANSPORTER"/>
    <property type="match status" value="1"/>
</dbReference>
<accession>A0A6A6P5S8</accession>
<feature type="transmembrane region" description="Helical" evidence="3">
    <location>
        <begin position="185"/>
        <end position="205"/>
    </location>
</feature>
<dbReference type="PANTHER" id="PTHR31503:SF22">
    <property type="entry name" value="VACUOLAR CALCIUM ION TRANSPORTER"/>
    <property type="match status" value="1"/>
</dbReference>
<organism evidence="5 6">
    <name type="scientific">Lineolata rhizophorae</name>
    <dbReference type="NCBI Taxonomy" id="578093"/>
    <lineage>
        <taxon>Eukaryota</taxon>
        <taxon>Fungi</taxon>
        <taxon>Dikarya</taxon>
        <taxon>Ascomycota</taxon>
        <taxon>Pezizomycotina</taxon>
        <taxon>Dothideomycetes</taxon>
        <taxon>Dothideomycetes incertae sedis</taxon>
        <taxon>Lineolatales</taxon>
        <taxon>Lineolataceae</taxon>
        <taxon>Lineolata</taxon>
    </lineage>
</organism>
<feature type="transmembrane region" description="Helical" evidence="3">
    <location>
        <begin position="262"/>
        <end position="279"/>
    </location>
</feature>
<dbReference type="GO" id="GO:0006874">
    <property type="term" value="P:intracellular calcium ion homeostasis"/>
    <property type="evidence" value="ECO:0007669"/>
    <property type="project" value="TreeGrafter"/>
</dbReference>
<keyword evidence="3" id="KW-0812">Transmembrane</keyword>
<dbReference type="InterPro" id="IPR004713">
    <property type="entry name" value="CaH_exchang"/>
</dbReference>
<keyword evidence="3" id="KW-1133">Transmembrane helix</keyword>
<keyword evidence="6" id="KW-1185">Reference proteome</keyword>
<sequence length="311" mass="33435">MLLVLGLLFFVGGIRQNKTIVSPDSITTSIHVISIAILLLSVLLRPLASPSTTEPSSSPTKCLTLSLTTSVFLLVLFATYIFLRLRAPTSPPKSLEDISDHIERCGPQGGSPTSRPRIPSASTFTTLSPTPTLLPSQSFSSISRLQPILTALLFATSSFLFTLCAYTLFSIVTDPTSSHILPHRFTTAVLLPLLAQPLRIFHGLYTVLHDHSLEIATATVATSNVTLALFDLPILSLAGWIFKHNDVLVPSHGRKAGLADDVYDGAVLLVAVVVAGFVVKKGWSSWLDGALFLGLYGMIGLGFWVRVSESP</sequence>
<protein>
    <submittedName>
        <fullName evidence="5">Uncharacterized protein</fullName>
    </submittedName>
</protein>
<evidence type="ECO:0000256" key="2">
    <source>
        <dbReference type="SAM" id="MobiDB-lite"/>
    </source>
</evidence>
<reference evidence="5" key="1">
    <citation type="journal article" date="2020" name="Stud. Mycol.">
        <title>101 Dothideomycetes genomes: a test case for predicting lifestyles and emergence of pathogens.</title>
        <authorList>
            <person name="Haridas S."/>
            <person name="Albert R."/>
            <person name="Binder M."/>
            <person name="Bloem J."/>
            <person name="Labutti K."/>
            <person name="Salamov A."/>
            <person name="Andreopoulos B."/>
            <person name="Baker S."/>
            <person name="Barry K."/>
            <person name="Bills G."/>
            <person name="Bluhm B."/>
            <person name="Cannon C."/>
            <person name="Castanera R."/>
            <person name="Culley D."/>
            <person name="Daum C."/>
            <person name="Ezra D."/>
            <person name="Gonzalez J."/>
            <person name="Henrissat B."/>
            <person name="Kuo A."/>
            <person name="Liang C."/>
            <person name="Lipzen A."/>
            <person name="Lutzoni F."/>
            <person name="Magnuson J."/>
            <person name="Mondo S."/>
            <person name="Nolan M."/>
            <person name="Ohm R."/>
            <person name="Pangilinan J."/>
            <person name="Park H.-J."/>
            <person name="Ramirez L."/>
            <person name="Alfaro M."/>
            <person name="Sun H."/>
            <person name="Tritt A."/>
            <person name="Yoshinaga Y."/>
            <person name="Zwiers L.-H."/>
            <person name="Turgeon B."/>
            <person name="Goodwin S."/>
            <person name="Spatafora J."/>
            <person name="Crous P."/>
            <person name="Grigoriev I."/>
        </authorList>
    </citation>
    <scope>NUCLEOTIDE SEQUENCE</scope>
    <source>
        <strain evidence="5">ATCC 16933</strain>
    </source>
</reference>
<dbReference type="GO" id="GO:0016020">
    <property type="term" value="C:membrane"/>
    <property type="evidence" value="ECO:0007669"/>
    <property type="project" value="InterPro"/>
</dbReference>
<feature type="chain" id="PRO_5025615301" evidence="4">
    <location>
        <begin position="17"/>
        <end position="311"/>
    </location>
</feature>
<dbReference type="AlphaFoldDB" id="A0A6A6P5S8"/>
<feature type="transmembrane region" description="Helical" evidence="3">
    <location>
        <begin position="26"/>
        <end position="44"/>
    </location>
</feature>
<feature type="transmembrane region" description="Helical" evidence="3">
    <location>
        <begin position="65"/>
        <end position="83"/>
    </location>
</feature>
<evidence type="ECO:0000313" key="6">
    <source>
        <dbReference type="Proteomes" id="UP000799766"/>
    </source>
</evidence>
<feature type="transmembrane region" description="Helical" evidence="3">
    <location>
        <begin position="285"/>
        <end position="305"/>
    </location>
</feature>
<gene>
    <name evidence="5" type="ORF">BDY21DRAFT_189229</name>
</gene>
<evidence type="ECO:0000256" key="3">
    <source>
        <dbReference type="SAM" id="Phobius"/>
    </source>
</evidence>
<evidence type="ECO:0000313" key="5">
    <source>
        <dbReference type="EMBL" id="KAF2459351.1"/>
    </source>
</evidence>
<keyword evidence="4" id="KW-0732">Signal</keyword>
<dbReference type="EMBL" id="MU001675">
    <property type="protein sequence ID" value="KAF2459351.1"/>
    <property type="molecule type" value="Genomic_DNA"/>
</dbReference>
<dbReference type="Proteomes" id="UP000799766">
    <property type="component" value="Unassembled WGS sequence"/>
</dbReference>
<keyword evidence="3" id="KW-0472">Membrane</keyword>